<dbReference type="Proteomes" id="UP000053766">
    <property type="component" value="Unassembled WGS sequence"/>
</dbReference>
<feature type="region of interest" description="Disordered" evidence="1">
    <location>
        <begin position="223"/>
        <end position="247"/>
    </location>
</feature>
<reference evidence="4" key="2">
    <citation type="journal article" date="2016" name="Sci. Rep.">
        <title>Dictyocaulus viviparus genome, variome and transcriptome elucidate lungworm biology and support future intervention.</title>
        <authorList>
            <person name="McNulty S.N."/>
            <person name="Strube C."/>
            <person name="Rosa B.A."/>
            <person name="Martin J.C."/>
            <person name="Tyagi R."/>
            <person name="Choi Y.J."/>
            <person name="Wang Q."/>
            <person name="Hallsworth Pepin K."/>
            <person name="Zhang X."/>
            <person name="Ozersky P."/>
            <person name="Wilson R.K."/>
            <person name="Sternberg P.W."/>
            <person name="Gasser R.B."/>
            <person name="Mitreva M."/>
        </authorList>
    </citation>
    <scope>NUCLEOTIDE SEQUENCE [LARGE SCALE GENOMIC DNA]</scope>
    <source>
        <strain evidence="4">HannoverDv2000</strain>
    </source>
</reference>
<feature type="chain" id="PRO_5002336339" description="Chitin binding Peritrophin-A domain protein" evidence="2">
    <location>
        <begin position="22"/>
        <end position="367"/>
    </location>
</feature>
<accession>A0A0D8Y9K5</accession>
<protein>
    <recommendedName>
        <fullName evidence="5">Chitin binding Peritrophin-A domain protein</fullName>
    </recommendedName>
</protein>
<evidence type="ECO:0008006" key="5">
    <source>
        <dbReference type="Google" id="ProtNLM"/>
    </source>
</evidence>
<proteinExistence type="predicted"/>
<evidence type="ECO:0000313" key="4">
    <source>
        <dbReference type="Proteomes" id="UP000053766"/>
    </source>
</evidence>
<keyword evidence="2" id="KW-0732">Signal</keyword>
<feature type="compositionally biased region" description="Basic and acidic residues" evidence="1">
    <location>
        <begin position="223"/>
        <end position="242"/>
    </location>
</feature>
<dbReference type="AlphaFoldDB" id="A0A0D8Y9K5"/>
<keyword evidence="4" id="KW-1185">Reference proteome</keyword>
<evidence type="ECO:0000256" key="2">
    <source>
        <dbReference type="SAM" id="SignalP"/>
    </source>
</evidence>
<evidence type="ECO:0000256" key="1">
    <source>
        <dbReference type="SAM" id="MobiDB-lite"/>
    </source>
</evidence>
<feature type="signal peptide" evidence="2">
    <location>
        <begin position="1"/>
        <end position="21"/>
    </location>
</feature>
<organism evidence="3 4">
    <name type="scientific">Dictyocaulus viviparus</name>
    <name type="common">Bovine lungworm</name>
    <dbReference type="NCBI Taxonomy" id="29172"/>
    <lineage>
        <taxon>Eukaryota</taxon>
        <taxon>Metazoa</taxon>
        <taxon>Ecdysozoa</taxon>
        <taxon>Nematoda</taxon>
        <taxon>Chromadorea</taxon>
        <taxon>Rhabditida</taxon>
        <taxon>Rhabditina</taxon>
        <taxon>Rhabditomorpha</taxon>
        <taxon>Strongyloidea</taxon>
        <taxon>Metastrongylidae</taxon>
        <taxon>Dictyocaulus</taxon>
    </lineage>
</organism>
<evidence type="ECO:0000313" key="3">
    <source>
        <dbReference type="EMBL" id="KJH52877.1"/>
    </source>
</evidence>
<dbReference type="EMBL" id="KN716158">
    <property type="protein sequence ID" value="KJH52877.1"/>
    <property type="molecule type" value="Genomic_DNA"/>
</dbReference>
<name>A0A0D8Y9K5_DICVI</name>
<sequence length="367" mass="41261">MLTYNMIPYLLLFPLIVIGHGFEKDENGCPPYPTVEDGFAYPPGPTKNGEHVFITCHYNSSDRYRVRCMEGNYTGRFPGCPKKPNLYRPDPYEEGGCLAYNRYYPHSYALPNRPYKNGEDFVVFCDEELTLRYPFTCENGSYVGYFDHCPDKPIDLYDLLDDNNTNKCVEFDGHYDNAHAKPPGPFQDGEEFVVTCDHDPSIQYLLRCYNGVYKGEYDGCPEGPKEPGKPVKPVKPELPEKPLDDEDTSGCGVYQIENGHAYPPGPVKNGEPLKVTCSFSDEQYDVNCKDGVYIPRNLKCPGPVTPANESKSGCGPYGDVENGFAWPTGHNDEGEELAIICPREQKVYTLICKNGTYHGTFTKCRGN</sequence>
<reference evidence="3 4" key="1">
    <citation type="submission" date="2013-11" db="EMBL/GenBank/DDBJ databases">
        <title>Draft genome of the bovine lungworm Dictyocaulus viviparus.</title>
        <authorList>
            <person name="Mitreva M."/>
        </authorList>
    </citation>
    <scope>NUCLEOTIDE SEQUENCE [LARGE SCALE GENOMIC DNA]</scope>
    <source>
        <strain evidence="3 4">HannoverDv2000</strain>
    </source>
</reference>
<gene>
    <name evidence="3" type="ORF">DICVIV_00923</name>
</gene>